<keyword evidence="1" id="KW-0472">Membrane</keyword>
<dbReference type="Proteomes" id="UP000229756">
    <property type="component" value="Unassembled WGS sequence"/>
</dbReference>
<dbReference type="Gene3D" id="2.60.40.420">
    <property type="entry name" value="Cupredoxins - blue copper proteins"/>
    <property type="match status" value="1"/>
</dbReference>
<keyword evidence="1" id="KW-0812">Transmembrane</keyword>
<evidence type="ECO:0000256" key="1">
    <source>
        <dbReference type="SAM" id="Phobius"/>
    </source>
</evidence>
<evidence type="ECO:0000313" key="2">
    <source>
        <dbReference type="EMBL" id="PJC23994.1"/>
    </source>
</evidence>
<proteinExistence type="predicted"/>
<dbReference type="AlphaFoldDB" id="A0A2M8EMM0"/>
<organism evidence="2 3">
    <name type="scientific">candidate division WWE3 bacterium CG_4_9_14_0_2_um_filter_35_11</name>
    <dbReference type="NCBI Taxonomy" id="1975077"/>
    <lineage>
        <taxon>Bacteria</taxon>
        <taxon>Katanobacteria</taxon>
    </lineage>
</organism>
<name>A0A2M8EMM0_UNCKA</name>
<sequence>MKDKMKAVTIFSVFLLIAGVVVYFGIIRGKNIVPGTSETNQAEVDPNVPTKEFLESATKKTYDELKQESPNIVNAPNIYDPETKAKFEEIAKSQNPENYFVVFDGKKFDPESITIFQGDLVTWRNRAVADLTIKGENEWGNLLPIENEKAFSQQFDYLGTYKYAAGENSGITGEVIVVAR</sequence>
<reference evidence="3" key="1">
    <citation type="submission" date="2017-09" db="EMBL/GenBank/DDBJ databases">
        <title>Depth-based differentiation of microbial function through sediment-hosted aquifers and enrichment of novel symbionts in the deep terrestrial subsurface.</title>
        <authorList>
            <person name="Probst A.J."/>
            <person name="Ladd B."/>
            <person name="Jarett J.K."/>
            <person name="Geller-Mcgrath D.E."/>
            <person name="Sieber C.M.K."/>
            <person name="Emerson J.B."/>
            <person name="Anantharaman K."/>
            <person name="Thomas B.C."/>
            <person name="Malmstrom R."/>
            <person name="Stieglmeier M."/>
            <person name="Klingl A."/>
            <person name="Woyke T."/>
            <person name="Ryan C.M."/>
            <person name="Banfield J.F."/>
        </authorList>
    </citation>
    <scope>NUCLEOTIDE SEQUENCE [LARGE SCALE GENOMIC DNA]</scope>
</reference>
<feature type="transmembrane region" description="Helical" evidence="1">
    <location>
        <begin position="7"/>
        <end position="26"/>
    </location>
</feature>
<keyword evidence="1" id="KW-1133">Transmembrane helix</keyword>
<dbReference type="EMBL" id="PFSJ01000004">
    <property type="protein sequence ID" value="PJC23994.1"/>
    <property type="molecule type" value="Genomic_DNA"/>
</dbReference>
<protein>
    <submittedName>
        <fullName evidence="2">Uncharacterized protein</fullName>
    </submittedName>
</protein>
<accession>A0A2M8EMM0</accession>
<evidence type="ECO:0000313" key="3">
    <source>
        <dbReference type="Proteomes" id="UP000229756"/>
    </source>
</evidence>
<dbReference type="InterPro" id="IPR008972">
    <property type="entry name" value="Cupredoxin"/>
</dbReference>
<dbReference type="SUPFAM" id="SSF49503">
    <property type="entry name" value="Cupredoxins"/>
    <property type="match status" value="1"/>
</dbReference>
<comment type="caution">
    <text evidence="2">The sequence shown here is derived from an EMBL/GenBank/DDBJ whole genome shotgun (WGS) entry which is preliminary data.</text>
</comment>
<gene>
    <name evidence="2" type="ORF">CO058_00375</name>
</gene>